<dbReference type="GO" id="GO:0004519">
    <property type="term" value="F:endonuclease activity"/>
    <property type="evidence" value="ECO:0007669"/>
    <property type="project" value="UniProtKB-KW"/>
</dbReference>
<gene>
    <name evidence="2" type="ORF">BJ984_002315</name>
</gene>
<comment type="caution">
    <text evidence="2">The sequence shown here is derived from an EMBL/GenBank/DDBJ whole genome shotgun (WGS) entry which is preliminary data.</text>
</comment>
<keyword evidence="3" id="KW-1185">Reference proteome</keyword>
<name>A0A852SQN1_9MICO</name>
<dbReference type="Pfam" id="PF04480">
    <property type="entry name" value="DUF559"/>
    <property type="match status" value="1"/>
</dbReference>
<dbReference type="Proteomes" id="UP000549913">
    <property type="component" value="Unassembled WGS sequence"/>
</dbReference>
<dbReference type="EMBL" id="JACCBM010000001">
    <property type="protein sequence ID" value="NYD71157.1"/>
    <property type="molecule type" value="Genomic_DNA"/>
</dbReference>
<organism evidence="2 3">
    <name type="scientific">Herbiconiux flava</name>
    <dbReference type="NCBI Taxonomy" id="881268"/>
    <lineage>
        <taxon>Bacteria</taxon>
        <taxon>Bacillati</taxon>
        <taxon>Actinomycetota</taxon>
        <taxon>Actinomycetes</taxon>
        <taxon>Micrococcales</taxon>
        <taxon>Microbacteriaceae</taxon>
        <taxon>Herbiconiux</taxon>
    </lineage>
</organism>
<dbReference type="Gene3D" id="3.40.960.10">
    <property type="entry name" value="VSR Endonuclease"/>
    <property type="match status" value="1"/>
</dbReference>
<sequence>MRIRSRRKRLRSQVQIEGVGRVDLLLGDRLVLELDGYRWHSSRTGFEEDRHRDLELARRGYRVLRLSWRQVTFDWDAYEGVTMRLVRAGEHRWPPGGCRP</sequence>
<evidence type="ECO:0000259" key="1">
    <source>
        <dbReference type="Pfam" id="PF04480"/>
    </source>
</evidence>
<dbReference type="InterPro" id="IPR007569">
    <property type="entry name" value="DUF559"/>
</dbReference>
<dbReference type="AlphaFoldDB" id="A0A852SQN1"/>
<protein>
    <submittedName>
        <fullName evidence="2">Very-short-patch-repair endonuclease</fullName>
    </submittedName>
</protein>
<feature type="domain" description="DUF559" evidence="1">
    <location>
        <begin position="27"/>
        <end position="76"/>
    </location>
</feature>
<reference evidence="2 3" key="1">
    <citation type="submission" date="2020-07" db="EMBL/GenBank/DDBJ databases">
        <title>Sequencing the genomes of 1000 actinobacteria strains.</title>
        <authorList>
            <person name="Klenk H.-P."/>
        </authorList>
    </citation>
    <scope>NUCLEOTIDE SEQUENCE [LARGE SCALE GENOMIC DNA]</scope>
    <source>
        <strain evidence="2 3">DSM 26474</strain>
    </source>
</reference>
<proteinExistence type="predicted"/>
<keyword evidence="2" id="KW-0378">Hydrolase</keyword>
<accession>A0A852SQN1</accession>
<evidence type="ECO:0000313" key="3">
    <source>
        <dbReference type="Proteomes" id="UP000549913"/>
    </source>
</evidence>
<keyword evidence="2" id="KW-0540">Nuclease</keyword>
<evidence type="ECO:0000313" key="2">
    <source>
        <dbReference type="EMBL" id="NYD71157.1"/>
    </source>
</evidence>
<dbReference type="RefSeq" id="WP_179548170.1">
    <property type="nucleotide sequence ID" value="NZ_BSEW01000002.1"/>
</dbReference>
<keyword evidence="2" id="KW-0255">Endonuclease</keyword>